<dbReference type="PANTHER" id="PTHR14624">
    <property type="entry name" value="DFG10 PROTEIN"/>
    <property type="match status" value="1"/>
</dbReference>
<feature type="transmembrane region" description="Helical" evidence="5">
    <location>
        <begin position="279"/>
        <end position="296"/>
    </location>
</feature>
<sequence>MECKWAVPSLDVADLLRSGFLTAGAAILAANSIPMLRGRFIPYGARSGQPSSGDGRESDPKATSNAPPSASSPKHVLDYMATWNVPHSYFMHFYIVSVLSSLLWALQLATRGPLFRAVAVTLNERNLRHAMSPGQVVLCWALLAIQGARRLYECITLTRPSASKMWFGHWLFGLGFYASMSVAIWIEGTATLLSSNISLDDASLVTPSMKTMIFLPVFLIASGIQYDCHCYLASLKKYTLPEHPAFVRLVCPHYTAECAIYLALSFLAAPKGELVNKTVFSGLLLVMINLGVSAGVSKDWYARRFGADQVESKWKMIPRVY</sequence>
<feature type="transmembrane region" description="Helical" evidence="5">
    <location>
        <begin position="89"/>
        <end position="107"/>
    </location>
</feature>
<dbReference type="PROSITE" id="PS50244">
    <property type="entry name" value="S5A_REDUCTASE"/>
    <property type="match status" value="1"/>
</dbReference>
<evidence type="ECO:0000256" key="3">
    <source>
        <dbReference type="ARBA" id="ARBA00022989"/>
    </source>
</evidence>
<feature type="domain" description="3-oxo-5-alpha-steroid 4-dehydrogenase C-terminal" evidence="7">
    <location>
        <begin position="207"/>
        <end position="321"/>
    </location>
</feature>
<keyword evidence="4 5" id="KW-0472">Membrane</keyword>
<dbReference type="Pfam" id="PF02544">
    <property type="entry name" value="Steroid_dh"/>
    <property type="match status" value="1"/>
</dbReference>
<dbReference type="GO" id="GO:0102389">
    <property type="term" value="F:polyprenol reductase activity"/>
    <property type="evidence" value="ECO:0007669"/>
    <property type="project" value="UniProtKB-UniRule"/>
</dbReference>
<gene>
    <name evidence="8" type="ORF">CPAG_09548</name>
</gene>
<comment type="subcellular location">
    <subcellularLocation>
        <location evidence="1">Endomembrane system</location>
        <topology evidence="1">Multi-pass membrane protein</topology>
    </subcellularLocation>
    <subcellularLocation>
        <location evidence="5">Endoplasmic reticulum membrane</location>
    </subcellularLocation>
</comment>
<evidence type="ECO:0000256" key="5">
    <source>
        <dbReference type="RuleBase" id="RU367081"/>
    </source>
</evidence>
<evidence type="ECO:0000313" key="9">
    <source>
        <dbReference type="Proteomes" id="UP000054567"/>
    </source>
</evidence>
<dbReference type="VEuPathDB" id="FungiDB:CPAG_09548"/>
<comment type="pathway">
    <text evidence="5">Protein modification; protein glycosylation.</text>
</comment>
<comment type="function">
    <text evidence="5">Plays a key role in early steps of protein N-linked glycosylation by being involved in the conversion of polyprenol into dolichol. Acts as a polyprenal reductase that mediates the reduction of polyprenal into dolichal in a NADP-dependent mechanism. Dolichols are required for the synthesis of dolichol-linked monosaccharides and the oligosaccharide precursor used for N-glycosylation.</text>
</comment>
<organism evidence="8 9">
    <name type="scientific">Coccidioides posadasii RMSCC 3488</name>
    <dbReference type="NCBI Taxonomy" id="454284"/>
    <lineage>
        <taxon>Eukaryota</taxon>
        <taxon>Fungi</taxon>
        <taxon>Dikarya</taxon>
        <taxon>Ascomycota</taxon>
        <taxon>Pezizomycotina</taxon>
        <taxon>Eurotiomycetes</taxon>
        <taxon>Eurotiomycetidae</taxon>
        <taxon>Onygenales</taxon>
        <taxon>Onygenaceae</taxon>
        <taxon>Coccidioides</taxon>
    </lineage>
</organism>
<proteinExistence type="inferred from homology"/>
<keyword evidence="3 5" id="KW-1133">Transmembrane helix</keyword>
<accession>A0A0J6FSB2</accession>
<feature type="transmembrane region" description="Helical" evidence="5">
    <location>
        <begin position="15"/>
        <end position="36"/>
    </location>
</feature>
<evidence type="ECO:0000256" key="4">
    <source>
        <dbReference type="ARBA" id="ARBA00023136"/>
    </source>
</evidence>
<dbReference type="InterPro" id="IPR039698">
    <property type="entry name" value="Dfg10/SRD5A3"/>
</dbReference>
<comment type="catalytic activity">
    <reaction evidence="5">
        <text>a di-trans,poly-cis-dolichal + NADP(+) = a di-trans,poly-cis-polyprenal + NADPH + H(+)</text>
        <dbReference type="Rhea" id="RHEA:80727"/>
        <dbReference type="Rhea" id="RHEA-COMP:19536"/>
        <dbReference type="Rhea" id="RHEA-COMP:19537"/>
        <dbReference type="ChEBI" id="CHEBI:15378"/>
        <dbReference type="ChEBI" id="CHEBI:57783"/>
        <dbReference type="ChEBI" id="CHEBI:58349"/>
        <dbReference type="ChEBI" id="CHEBI:231623"/>
        <dbReference type="ChEBI" id="CHEBI:231637"/>
        <dbReference type="EC" id="1.3.1.94"/>
    </reaction>
    <physiologicalReaction direction="right-to-left" evidence="5">
        <dbReference type="Rhea" id="RHEA:80729"/>
    </physiologicalReaction>
</comment>
<dbReference type="EC" id="1.3.1.94" evidence="5"/>
<keyword evidence="2 5" id="KW-0812">Transmembrane</keyword>
<dbReference type="InterPro" id="IPR001104">
    <property type="entry name" value="3-oxo-5_a-steroid_4-DH_C"/>
</dbReference>
<feature type="transmembrane region" description="Helical" evidence="5">
    <location>
        <begin position="127"/>
        <end position="145"/>
    </location>
</feature>
<keyword evidence="5" id="KW-0560">Oxidoreductase</keyword>
<feature type="compositionally biased region" description="Low complexity" evidence="6">
    <location>
        <begin position="61"/>
        <end position="72"/>
    </location>
</feature>
<evidence type="ECO:0000256" key="2">
    <source>
        <dbReference type="ARBA" id="ARBA00022692"/>
    </source>
</evidence>
<dbReference type="Proteomes" id="UP000054567">
    <property type="component" value="Unassembled WGS sequence"/>
</dbReference>
<evidence type="ECO:0000256" key="1">
    <source>
        <dbReference type="ARBA" id="ARBA00004127"/>
    </source>
</evidence>
<comment type="similarity">
    <text evidence="5">Belongs to the steroid 5-alpha reductase family. Polyprenal reductase subfamily.</text>
</comment>
<keyword evidence="5" id="KW-0521">NADP</keyword>
<dbReference type="GO" id="GO:0005789">
    <property type="term" value="C:endoplasmic reticulum membrane"/>
    <property type="evidence" value="ECO:0007669"/>
    <property type="project" value="UniProtKB-SubCell"/>
</dbReference>
<reference evidence="9" key="3">
    <citation type="journal article" date="2010" name="Genome Res.">
        <title>Population genomic sequencing of Coccidioides fungi reveals recent hybridization and transposon control.</title>
        <authorList>
            <person name="Neafsey D.E."/>
            <person name="Barker B.M."/>
            <person name="Sharpton T.J."/>
            <person name="Stajich J.E."/>
            <person name="Park D.J."/>
            <person name="Whiston E."/>
            <person name="Hung C.-Y."/>
            <person name="McMahan C."/>
            <person name="White J."/>
            <person name="Sykes S."/>
            <person name="Heiman D."/>
            <person name="Young S."/>
            <person name="Zeng Q."/>
            <person name="Abouelleil A."/>
            <person name="Aftuck L."/>
            <person name="Bessette D."/>
            <person name="Brown A."/>
            <person name="FitzGerald M."/>
            <person name="Lui A."/>
            <person name="Macdonald J.P."/>
            <person name="Priest M."/>
            <person name="Orbach M.J."/>
            <person name="Galgiani J.N."/>
            <person name="Kirkland T.N."/>
            <person name="Cole G.T."/>
            <person name="Birren B.W."/>
            <person name="Henn M.R."/>
            <person name="Taylor J.W."/>
            <person name="Rounsley S.D."/>
        </authorList>
    </citation>
    <scope>NUCLEOTIDE SEQUENCE [LARGE SCALE GENOMIC DNA]</scope>
    <source>
        <strain evidence="9">RMSCC 3488</strain>
    </source>
</reference>
<dbReference type="GO" id="GO:0160198">
    <property type="term" value="F:polyprenal reductase activity"/>
    <property type="evidence" value="ECO:0007669"/>
    <property type="project" value="UniProtKB-EC"/>
</dbReference>
<dbReference type="GO" id="GO:0006488">
    <property type="term" value="P:dolichol-linked oligosaccharide biosynthetic process"/>
    <property type="evidence" value="ECO:0007669"/>
    <property type="project" value="UniProtKB-UniRule"/>
</dbReference>
<feature type="region of interest" description="Disordered" evidence="6">
    <location>
        <begin position="47"/>
        <end position="72"/>
    </location>
</feature>
<reference evidence="8 9" key="1">
    <citation type="submission" date="2007-06" db="EMBL/GenBank/DDBJ databases">
        <title>The Genome Sequence of Coccidioides posadasii RMSCC_3488.</title>
        <authorList>
            <consortium name="Coccidioides Genome Resources Consortium"/>
            <consortium name="The Broad Institute Genome Sequencing Platform"/>
            <person name="Henn M.R."/>
            <person name="Sykes S."/>
            <person name="Young S."/>
            <person name="Jaffe D."/>
            <person name="Berlin A."/>
            <person name="Alvarez P."/>
            <person name="Butler J."/>
            <person name="Gnerre S."/>
            <person name="Grabherr M."/>
            <person name="Mauceli E."/>
            <person name="Brockman W."/>
            <person name="Kodira C."/>
            <person name="Alvarado L."/>
            <person name="Zeng Q."/>
            <person name="Crawford M."/>
            <person name="Antoine C."/>
            <person name="Devon K."/>
            <person name="Galgiani J."/>
            <person name="Orsborn K."/>
            <person name="Lewis M.L."/>
            <person name="Nusbaum C."/>
            <person name="Galagan J."/>
            <person name="Birren B."/>
        </authorList>
    </citation>
    <scope>NUCLEOTIDE SEQUENCE [LARGE SCALE GENOMIC DNA]</scope>
    <source>
        <strain evidence="8 9">RMSCC 3488</strain>
    </source>
</reference>
<evidence type="ECO:0000313" key="8">
    <source>
        <dbReference type="EMBL" id="KMM73258.1"/>
    </source>
</evidence>
<dbReference type="GO" id="GO:0016095">
    <property type="term" value="P:polyprenol catabolic process"/>
    <property type="evidence" value="ECO:0007669"/>
    <property type="project" value="UniProtKB-UniRule"/>
</dbReference>
<protein>
    <recommendedName>
        <fullName evidence="5">Polyprenal reductase</fullName>
        <ecNumber evidence="5">1.3.1.94</ecNumber>
    </recommendedName>
</protein>
<dbReference type="UniPathway" id="UPA00378"/>
<evidence type="ECO:0000256" key="6">
    <source>
        <dbReference type="SAM" id="MobiDB-lite"/>
    </source>
</evidence>
<reference evidence="9" key="2">
    <citation type="journal article" date="2009" name="Genome Res.">
        <title>Comparative genomic analyses of the human fungal pathogens Coccidioides and their relatives.</title>
        <authorList>
            <person name="Sharpton T.J."/>
            <person name="Stajich J.E."/>
            <person name="Rounsley S.D."/>
            <person name="Gardner M.J."/>
            <person name="Wortman J.R."/>
            <person name="Jordar V.S."/>
            <person name="Maiti R."/>
            <person name="Kodira C.D."/>
            <person name="Neafsey D.E."/>
            <person name="Zeng Q."/>
            <person name="Hung C.-Y."/>
            <person name="McMahan C."/>
            <person name="Muszewska A."/>
            <person name="Grynberg M."/>
            <person name="Mandel M.A."/>
            <person name="Kellner E.M."/>
            <person name="Barker B.M."/>
            <person name="Galgiani J.N."/>
            <person name="Orbach M.J."/>
            <person name="Kirkland T.N."/>
            <person name="Cole G.T."/>
            <person name="Henn M.R."/>
            <person name="Birren B.W."/>
            <person name="Taylor J.W."/>
        </authorList>
    </citation>
    <scope>NUCLEOTIDE SEQUENCE [LARGE SCALE GENOMIC DNA]</scope>
    <source>
        <strain evidence="9">RMSCC 3488</strain>
    </source>
</reference>
<name>A0A0J6FSB2_COCPO</name>
<evidence type="ECO:0000259" key="7">
    <source>
        <dbReference type="Pfam" id="PF02544"/>
    </source>
</evidence>
<feature type="transmembrane region" description="Helical" evidence="5">
    <location>
        <begin position="166"/>
        <end position="186"/>
    </location>
</feature>
<feature type="transmembrane region" description="Helical" evidence="5">
    <location>
        <begin position="213"/>
        <end position="233"/>
    </location>
</feature>
<dbReference type="GO" id="GO:0003865">
    <property type="term" value="F:3-oxo-5-alpha-steroid 4-dehydrogenase activity"/>
    <property type="evidence" value="ECO:0007669"/>
    <property type="project" value="TreeGrafter"/>
</dbReference>
<dbReference type="EMBL" id="DS268114">
    <property type="protein sequence ID" value="KMM73258.1"/>
    <property type="molecule type" value="Genomic_DNA"/>
</dbReference>
<dbReference type="AlphaFoldDB" id="A0A0J6FSB2"/>
<dbReference type="PANTHER" id="PTHR14624:SF0">
    <property type="entry name" value="POLYPRENOL REDUCTASE"/>
    <property type="match status" value="1"/>
</dbReference>
<keyword evidence="5" id="KW-0256">Endoplasmic reticulum</keyword>
<dbReference type="OrthoDB" id="541710at2759"/>
<feature type="transmembrane region" description="Helical" evidence="5">
    <location>
        <begin position="245"/>
        <end position="267"/>
    </location>
</feature>